<gene>
    <name evidence="1" type="ordered locus">PC1_4119</name>
</gene>
<evidence type="ECO:0000313" key="1">
    <source>
        <dbReference type="EMBL" id="ACT15133.1"/>
    </source>
</evidence>
<proteinExistence type="predicted"/>
<dbReference type="RefSeq" id="WP_015842206.1">
    <property type="nucleotide sequence ID" value="NC_012917.1"/>
</dbReference>
<dbReference type="STRING" id="561230.PC1_4119"/>
<dbReference type="HOGENOM" id="CLU_140176_11_1_6"/>
<dbReference type="OrthoDB" id="5298532at2"/>
<dbReference type="eggNOG" id="COG3311">
    <property type="taxonomic scope" value="Bacteria"/>
</dbReference>
<name>C6DID9_PECCP</name>
<dbReference type="EMBL" id="CP001657">
    <property type="protein sequence ID" value="ACT15133.1"/>
    <property type="molecule type" value="Genomic_DNA"/>
</dbReference>
<protein>
    <recommendedName>
        <fullName evidence="3">AlpA family phage regulatory protein</fullName>
    </recommendedName>
</protein>
<dbReference type="KEGG" id="pct:PC1_4119"/>
<evidence type="ECO:0008006" key="3">
    <source>
        <dbReference type="Google" id="ProtNLM"/>
    </source>
</evidence>
<dbReference type="AlphaFoldDB" id="C6DID9"/>
<accession>C6DID9</accession>
<evidence type="ECO:0000313" key="2">
    <source>
        <dbReference type="Proteomes" id="UP000002736"/>
    </source>
</evidence>
<organism evidence="1 2">
    <name type="scientific">Pectobacterium carotovorum subsp. carotovorum (strain PC1)</name>
    <dbReference type="NCBI Taxonomy" id="561230"/>
    <lineage>
        <taxon>Bacteria</taxon>
        <taxon>Pseudomonadati</taxon>
        <taxon>Pseudomonadota</taxon>
        <taxon>Gammaproteobacteria</taxon>
        <taxon>Enterobacterales</taxon>
        <taxon>Pectobacteriaceae</taxon>
        <taxon>Pectobacterium</taxon>
    </lineage>
</organism>
<reference evidence="1 2" key="1">
    <citation type="submission" date="2009-07" db="EMBL/GenBank/DDBJ databases">
        <title>Complete sequence of Pectobacterium carotovorum subsp. carotovorum PC1.</title>
        <authorList>
            <consortium name="US DOE Joint Genome Institute"/>
            <person name="Lucas S."/>
            <person name="Copeland A."/>
            <person name="Lapidus A."/>
            <person name="Glavina del Rio T."/>
            <person name="Tice H."/>
            <person name="Bruce D."/>
            <person name="Goodwin L."/>
            <person name="Pitluck S."/>
            <person name="Munk A.C."/>
            <person name="Brettin T."/>
            <person name="Detter J.C."/>
            <person name="Han C."/>
            <person name="Tapia R."/>
            <person name="Larimer F."/>
            <person name="Land M."/>
            <person name="Hauser L."/>
            <person name="Kyrpides N."/>
            <person name="Mikhailova N."/>
            <person name="Balakrishnan V."/>
            <person name="Glasner J."/>
            <person name="Perna N.T."/>
        </authorList>
    </citation>
    <scope>NUCLEOTIDE SEQUENCE [LARGE SCALE GENOMIC DNA]</scope>
    <source>
        <strain evidence="1 2">PC1</strain>
    </source>
</reference>
<dbReference type="Proteomes" id="UP000002736">
    <property type="component" value="Chromosome"/>
</dbReference>
<sequence length="84" mass="9767">MATQNTVTYTIPESDYIRRFRLTELLGIGVSSIDKKGRRRLLPRPVKLIDNIAAFNVVNINNWLSVREKRPNEKEKPFTPIIED</sequence>